<dbReference type="Gene3D" id="3.30.2350.10">
    <property type="entry name" value="Pseudouridine synthase"/>
    <property type="match status" value="1"/>
</dbReference>
<comment type="caution">
    <text evidence="1">The sequence shown here is derived from an EMBL/GenBank/DDBJ whole genome shotgun (WGS) entry which is preliminary data.</text>
</comment>
<dbReference type="GO" id="GO:0003723">
    <property type="term" value="F:RNA binding"/>
    <property type="evidence" value="ECO:0007669"/>
    <property type="project" value="InterPro"/>
</dbReference>
<reference evidence="1" key="1">
    <citation type="submission" date="2016-10" db="EMBL/GenBank/DDBJ databases">
        <title>Sequence of Gallionella enrichment culture.</title>
        <authorList>
            <person name="Poehlein A."/>
            <person name="Muehling M."/>
            <person name="Daniel R."/>
        </authorList>
    </citation>
    <scope>NUCLEOTIDE SEQUENCE</scope>
</reference>
<dbReference type="AlphaFoldDB" id="A0A1J5QF97"/>
<dbReference type="GO" id="GO:0001522">
    <property type="term" value="P:pseudouridine synthesis"/>
    <property type="evidence" value="ECO:0007669"/>
    <property type="project" value="InterPro"/>
</dbReference>
<sequence length="84" mass="9086">MHAQHLGLPLVGDALYGRRGAPQRDAPWNTLARQALHAAVLSFDHPRDPRRLSFVAPVADDVRALWLALGGDAAVLAVDAWSRA</sequence>
<proteinExistence type="predicted"/>
<protein>
    <submittedName>
        <fullName evidence="1">23S rRNA pseudouridine synthase D</fullName>
    </submittedName>
</protein>
<dbReference type="SUPFAM" id="SSF55120">
    <property type="entry name" value="Pseudouridine synthase"/>
    <property type="match status" value="1"/>
</dbReference>
<evidence type="ECO:0000313" key="1">
    <source>
        <dbReference type="EMBL" id="OIQ82222.1"/>
    </source>
</evidence>
<dbReference type="GO" id="GO:0009982">
    <property type="term" value="F:pseudouridine synthase activity"/>
    <property type="evidence" value="ECO:0007669"/>
    <property type="project" value="InterPro"/>
</dbReference>
<gene>
    <name evidence="1" type="ORF">GALL_360040</name>
</gene>
<organism evidence="1">
    <name type="scientific">mine drainage metagenome</name>
    <dbReference type="NCBI Taxonomy" id="410659"/>
    <lineage>
        <taxon>unclassified sequences</taxon>
        <taxon>metagenomes</taxon>
        <taxon>ecological metagenomes</taxon>
    </lineage>
</organism>
<dbReference type="EMBL" id="MLJW01000829">
    <property type="protein sequence ID" value="OIQ82222.1"/>
    <property type="molecule type" value="Genomic_DNA"/>
</dbReference>
<name>A0A1J5QF97_9ZZZZ</name>
<dbReference type="InterPro" id="IPR020103">
    <property type="entry name" value="PsdUridine_synth_cat_dom_sf"/>
</dbReference>
<accession>A0A1J5QF97</accession>